<sequence>MTSRFRIIPPVTLVIGMLLVAGCTAQLGGLRDGSGTVVSEGEENALALAVGDCFTESDADTSASNQPATVPLVPCDTPHESEVFYNHIVESEAFPGADTLNSMAQDVCSTEFATFTGIPFSDSELQLTFYTPTERTWTAGSDRVINCIVVDPVTVTGSLQNANR</sequence>
<gene>
    <name evidence="2" type="ORF">FHX76_003061</name>
</gene>
<comment type="caution">
    <text evidence="2">The sequence shown here is derived from an EMBL/GenBank/DDBJ whole genome shotgun (WGS) entry which is preliminary data.</text>
</comment>
<evidence type="ECO:0000313" key="3">
    <source>
        <dbReference type="Proteomes" id="UP000541033"/>
    </source>
</evidence>
<dbReference type="Pfam" id="PF13845">
    <property type="entry name" value="Septum_form"/>
    <property type="match status" value="1"/>
</dbReference>
<dbReference type="InterPro" id="IPR026004">
    <property type="entry name" value="Septum_form"/>
</dbReference>
<dbReference type="AlphaFoldDB" id="A0A7X5TTZ6"/>
<dbReference type="EMBL" id="JAAMOX010000003">
    <property type="protein sequence ID" value="NIH55146.1"/>
    <property type="molecule type" value="Genomic_DNA"/>
</dbReference>
<proteinExistence type="predicted"/>
<name>A0A7X5TTZ6_9MICO</name>
<accession>A0A7X5TTZ6</accession>
<dbReference type="RefSeq" id="WP_167152096.1">
    <property type="nucleotide sequence ID" value="NZ_JAAMOX010000003.1"/>
</dbReference>
<evidence type="ECO:0000313" key="2">
    <source>
        <dbReference type="EMBL" id="NIH55146.1"/>
    </source>
</evidence>
<organism evidence="2 3">
    <name type="scientific">Lysinibacter cavernae</name>
    <dbReference type="NCBI Taxonomy" id="1640652"/>
    <lineage>
        <taxon>Bacteria</taxon>
        <taxon>Bacillati</taxon>
        <taxon>Actinomycetota</taxon>
        <taxon>Actinomycetes</taxon>
        <taxon>Micrococcales</taxon>
        <taxon>Microbacteriaceae</taxon>
        <taxon>Lysinibacter</taxon>
    </lineage>
</organism>
<reference evidence="2 3" key="1">
    <citation type="submission" date="2020-02" db="EMBL/GenBank/DDBJ databases">
        <title>Sequencing the genomes of 1000 actinobacteria strains.</title>
        <authorList>
            <person name="Klenk H.-P."/>
        </authorList>
    </citation>
    <scope>NUCLEOTIDE SEQUENCE [LARGE SCALE GENOMIC DNA]</scope>
    <source>
        <strain evidence="2 3">DSM 27960</strain>
    </source>
</reference>
<dbReference type="Proteomes" id="UP000541033">
    <property type="component" value="Unassembled WGS sequence"/>
</dbReference>
<protein>
    <recommendedName>
        <fullName evidence="1">Septum formation-related domain-containing protein</fullName>
    </recommendedName>
</protein>
<dbReference type="PROSITE" id="PS51257">
    <property type="entry name" value="PROKAR_LIPOPROTEIN"/>
    <property type="match status" value="1"/>
</dbReference>
<keyword evidence="3" id="KW-1185">Reference proteome</keyword>
<evidence type="ECO:0000259" key="1">
    <source>
        <dbReference type="Pfam" id="PF13845"/>
    </source>
</evidence>
<feature type="domain" description="Septum formation-related" evidence="1">
    <location>
        <begin position="47"/>
        <end position="147"/>
    </location>
</feature>